<organism evidence="1 2">
    <name type="scientific">Trema orientale</name>
    <name type="common">Charcoal tree</name>
    <name type="synonym">Celtis orientalis</name>
    <dbReference type="NCBI Taxonomy" id="63057"/>
    <lineage>
        <taxon>Eukaryota</taxon>
        <taxon>Viridiplantae</taxon>
        <taxon>Streptophyta</taxon>
        <taxon>Embryophyta</taxon>
        <taxon>Tracheophyta</taxon>
        <taxon>Spermatophyta</taxon>
        <taxon>Magnoliopsida</taxon>
        <taxon>eudicotyledons</taxon>
        <taxon>Gunneridae</taxon>
        <taxon>Pentapetalae</taxon>
        <taxon>rosids</taxon>
        <taxon>fabids</taxon>
        <taxon>Rosales</taxon>
        <taxon>Cannabaceae</taxon>
        <taxon>Trema</taxon>
    </lineage>
</organism>
<sequence length="83" mass="9074">MRGFLIYACLHAVGGEEYDISEGCPCLAIDYDPNEVSSPGALLSIYGKFSSSGAIGAYLQARLLKKGIIFGQWRKYTNFKLSC</sequence>
<dbReference type="AlphaFoldDB" id="A0A2P5B8D2"/>
<comment type="caution">
    <text evidence="1">The sequence shown here is derived from an EMBL/GenBank/DDBJ whole genome shotgun (WGS) entry which is preliminary data.</text>
</comment>
<dbReference type="OrthoDB" id="10312888at2759"/>
<gene>
    <name evidence="1" type="ORF">TorRG33x02_329830</name>
</gene>
<evidence type="ECO:0000313" key="2">
    <source>
        <dbReference type="Proteomes" id="UP000237000"/>
    </source>
</evidence>
<keyword evidence="2" id="KW-1185">Reference proteome</keyword>
<dbReference type="EMBL" id="JXTC01000581">
    <property type="protein sequence ID" value="PON45025.1"/>
    <property type="molecule type" value="Genomic_DNA"/>
</dbReference>
<dbReference type="Proteomes" id="UP000237000">
    <property type="component" value="Unassembled WGS sequence"/>
</dbReference>
<accession>A0A2P5B8D2</accession>
<name>A0A2P5B8D2_TREOI</name>
<reference evidence="2" key="1">
    <citation type="submission" date="2016-06" db="EMBL/GenBank/DDBJ databases">
        <title>Parallel loss of symbiosis genes in relatives of nitrogen-fixing non-legume Parasponia.</title>
        <authorList>
            <person name="Van Velzen R."/>
            <person name="Holmer R."/>
            <person name="Bu F."/>
            <person name="Rutten L."/>
            <person name="Van Zeijl A."/>
            <person name="Liu W."/>
            <person name="Santuari L."/>
            <person name="Cao Q."/>
            <person name="Sharma T."/>
            <person name="Shen D."/>
            <person name="Roswanjaya Y."/>
            <person name="Wardhani T."/>
            <person name="Kalhor M.S."/>
            <person name="Jansen J."/>
            <person name="Van den Hoogen J."/>
            <person name="Gungor B."/>
            <person name="Hartog M."/>
            <person name="Hontelez J."/>
            <person name="Verver J."/>
            <person name="Yang W.-C."/>
            <person name="Schijlen E."/>
            <person name="Repin R."/>
            <person name="Schilthuizen M."/>
            <person name="Schranz E."/>
            <person name="Heidstra R."/>
            <person name="Miyata K."/>
            <person name="Fedorova E."/>
            <person name="Kohlen W."/>
            <person name="Bisseling T."/>
            <person name="Smit S."/>
            <person name="Geurts R."/>
        </authorList>
    </citation>
    <scope>NUCLEOTIDE SEQUENCE [LARGE SCALE GENOMIC DNA]</scope>
    <source>
        <strain evidence="2">cv. RG33-2</strain>
    </source>
</reference>
<protein>
    <submittedName>
        <fullName evidence="1">Uncharacterized protein</fullName>
    </submittedName>
</protein>
<proteinExistence type="predicted"/>
<dbReference type="InParanoid" id="A0A2P5B8D2"/>
<evidence type="ECO:0000313" key="1">
    <source>
        <dbReference type="EMBL" id="PON45025.1"/>
    </source>
</evidence>